<name>A0AAD8UYK4_9PEZI</name>
<gene>
    <name evidence="2" type="ORF">LY79DRAFT_584984</name>
</gene>
<dbReference type="Proteomes" id="UP001230504">
    <property type="component" value="Unassembled WGS sequence"/>
</dbReference>
<dbReference type="AlphaFoldDB" id="A0AAD8UYK4"/>
<dbReference type="GeneID" id="85444697"/>
<sequence length="186" mass="20949">MAEVISGKVVDLNCSMPRLSDSRTKAPARAAPQEALDQVDRYARFRGNLALVAAEGQALLAIVQADMPRLGAHDSTILSTMRVMETLADGATELAATMLKQRDAAAYLAAFNKRDVERRDRQERETAWCISTPFQQEMLLERMVDLQGALDKITTELRQQDEELGRLYNQTWERLELVAGVQQRRE</sequence>
<keyword evidence="1" id="KW-0175">Coiled coil</keyword>
<reference evidence="2" key="1">
    <citation type="submission" date="2021-06" db="EMBL/GenBank/DDBJ databases">
        <title>Comparative genomics, transcriptomics and evolutionary studies reveal genomic signatures of adaptation to plant cell wall in hemibiotrophic fungi.</title>
        <authorList>
            <consortium name="DOE Joint Genome Institute"/>
            <person name="Baroncelli R."/>
            <person name="Diaz J.F."/>
            <person name="Benocci T."/>
            <person name="Peng M."/>
            <person name="Battaglia E."/>
            <person name="Haridas S."/>
            <person name="Andreopoulos W."/>
            <person name="Labutti K."/>
            <person name="Pangilinan J."/>
            <person name="Floch G.L."/>
            <person name="Makela M.R."/>
            <person name="Henrissat B."/>
            <person name="Grigoriev I.V."/>
            <person name="Crouch J.A."/>
            <person name="De Vries R.P."/>
            <person name="Sukno S.A."/>
            <person name="Thon M.R."/>
        </authorList>
    </citation>
    <scope>NUCLEOTIDE SEQUENCE</scope>
    <source>
        <strain evidence="2">CBS 125086</strain>
    </source>
</reference>
<dbReference type="EMBL" id="JAHLJV010000159">
    <property type="protein sequence ID" value="KAK1566135.1"/>
    <property type="molecule type" value="Genomic_DNA"/>
</dbReference>
<comment type="caution">
    <text evidence="2">The sequence shown here is derived from an EMBL/GenBank/DDBJ whole genome shotgun (WGS) entry which is preliminary data.</text>
</comment>
<organism evidence="2 3">
    <name type="scientific">Colletotrichum navitas</name>
    <dbReference type="NCBI Taxonomy" id="681940"/>
    <lineage>
        <taxon>Eukaryota</taxon>
        <taxon>Fungi</taxon>
        <taxon>Dikarya</taxon>
        <taxon>Ascomycota</taxon>
        <taxon>Pezizomycotina</taxon>
        <taxon>Sordariomycetes</taxon>
        <taxon>Hypocreomycetidae</taxon>
        <taxon>Glomerellales</taxon>
        <taxon>Glomerellaceae</taxon>
        <taxon>Colletotrichum</taxon>
        <taxon>Colletotrichum graminicola species complex</taxon>
    </lineage>
</organism>
<accession>A0AAD8UYK4</accession>
<evidence type="ECO:0000313" key="3">
    <source>
        <dbReference type="Proteomes" id="UP001230504"/>
    </source>
</evidence>
<proteinExistence type="predicted"/>
<evidence type="ECO:0000256" key="1">
    <source>
        <dbReference type="SAM" id="Coils"/>
    </source>
</evidence>
<feature type="coiled-coil region" evidence="1">
    <location>
        <begin position="143"/>
        <end position="170"/>
    </location>
</feature>
<evidence type="ECO:0000313" key="2">
    <source>
        <dbReference type="EMBL" id="KAK1566135.1"/>
    </source>
</evidence>
<keyword evidence="3" id="KW-1185">Reference proteome</keyword>
<dbReference type="RefSeq" id="XP_060407351.1">
    <property type="nucleotide sequence ID" value="XM_060560457.1"/>
</dbReference>
<protein>
    <submittedName>
        <fullName evidence="2">Uncharacterized protein</fullName>
    </submittedName>
</protein>